<dbReference type="Proteomes" id="UP000470302">
    <property type="component" value="Unassembled WGS sequence"/>
</dbReference>
<dbReference type="Pfam" id="PF07589">
    <property type="entry name" value="PEP-CTERM"/>
    <property type="match status" value="1"/>
</dbReference>
<gene>
    <name evidence="4" type="ORF">GTP91_12750</name>
</gene>
<evidence type="ECO:0000256" key="2">
    <source>
        <dbReference type="SAM" id="SignalP"/>
    </source>
</evidence>
<dbReference type="RefSeq" id="WP_161097124.1">
    <property type="nucleotide sequence ID" value="NZ_WWCW01000036.1"/>
</dbReference>
<proteinExistence type="predicted"/>
<comment type="caution">
    <text evidence="4">The sequence shown here is derived from an EMBL/GenBank/DDBJ whole genome shotgun (WGS) entry which is preliminary data.</text>
</comment>
<keyword evidence="2" id="KW-0732">Signal</keyword>
<reference evidence="4 5" key="1">
    <citation type="submission" date="2020-01" db="EMBL/GenBank/DDBJ databases">
        <title>Novel species isolated from a subtropical stream in China.</title>
        <authorList>
            <person name="Lu H."/>
        </authorList>
    </citation>
    <scope>NUCLEOTIDE SEQUENCE [LARGE SCALE GENOMIC DNA]</scope>
    <source>
        <strain evidence="4 5">FT82W</strain>
    </source>
</reference>
<feature type="region of interest" description="Disordered" evidence="1">
    <location>
        <begin position="49"/>
        <end position="85"/>
    </location>
</feature>
<sequence length="118" mass="12229">MKKLTFITTLLLALGTAGAAQAHPDHPEKSKVAAAAIVLAHCDTHSSAPCGIDNAAPAEKTASDRDPEALASNDPNNQQGIDTVTEVPEPKTFVMLMLGLVILGFASRGSEASDTFTD</sequence>
<accession>A0A845G147</accession>
<evidence type="ECO:0000259" key="3">
    <source>
        <dbReference type="Pfam" id="PF07589"/>
    </source>
</evidence>
<dbReference type="InterPro" id="IPR013424">
    <property type="entry name" value="Ice-binding_C"/>
</dbReference>
<evidence type="ECO:0000313" key="4">
    <source>
        <dbReference type="EMBL" id="MYM88044.1"/>
    </source>
</evidence>
<evidence type="ECO:0000256" key="1">
    <source>
        <dbReference type="SAM" id="MobiDB-lite"/>
    </source>
</evidence>
<protein>
    <submittedName>
        <fullName evidence="4">PEP-CTERM sorting domain-containing protein</fullName>
    </submittedName>
</protein>
<dbReference type="EMBL" id="WWCW01000036">
    <property type="protein sequence ID" value="MYM88044.1"/>
    <property type="molecule type" value="Genomic_DNA"/>
</dbReference>
<evidence type="ECO:0000313" key="5">
    <source>
        <dbReference type="Proteomes" id="UP000470302"/>
    </source>
</evidence>
<feature type="signal peptide" evidence="2">
    <location>
        <begin position="1"/>
        <end position="22"/>
    </location>
</feature>
<feature type="domain" description="Ice-binding protein C-terminal" evidence="3">
    <location>
        <begin position="87"/>
        <end position="108"/>
    </location>
</feature>
<name>A0A845G147_9BURK</name>
<feature type="compositionally biased region" description="Polar residues" evidence="1">
    <location>
        <begin position="73"/>
        <end position="82"/>
    </location>
</feature>
<feature type="chain" id="PRO_5032661275" evidence="2">
    <location>
        <begin position="23"/>
        <end position="118"/>
    </location>
</feature>
<dbReference type="AlphaFoldDB" id="A0A845G147"/>
<organism evidence="4 5">
    <name type="scientific">Duganella vulcania</name>
    <dbReference type="NCBI Taxonomy" id="2692166"/>
    <lineage>
        <taxon>Bacteria</taxon>
        <taxon>Pseudomonadati</taxon>
        <taxon>Pseudomonadota</taxon>
        <taxon>Betaproteobacteria</taxon>
        <taxon>Burkholderiales</taxon>
        <taxon>Oxalobacteraceae</taxon>
        <taxon>Telluria group</taxon>
        <taxon>Duganella</taxon>
    </lineage>
</organism>